<evidence type="ECO:0000313" key="2">
    <source>
        <dbReference type="EMBL" id="KAK8969264.1"/>
    </source>
</evidence>
<dbReference type="SUPFAM" id="SSF63380">
    <property type="entry name" value="Riboflavin synthase domain-like"/>
    <property type="match status" value="1"/>
</dbReference>
<organism evidence="2 3">
    <name type="scientific">Platanthera guangdongensis</name>
    <dbReference type="NCBI Taxonomy" id="2320717"/>
    <lineage>
        <taxon>Eukaryota</taxon>
        <taxon>Viridiplantae</taxon>
        <taxon>Streptophyta</taxon>
        <taxon>Embryophyta</taxon>
        <taxon>Tracheophyta</taxon>
        <taxon>Spermatophyta</taxon>
        <taxon>Magnoliopsida</taxon>
        <taxon>Liliopsida</taxon>
        <taxon>Asparagales</taxon>
        <taxon>Orchidaceae</taxon>
        <taxon>Orchidoideae</taxon>
        <taxon>Orchideae</taxon>
        <taxon>Orchidinae</taxon>
        <taxon>Platanthera</taxon>
    </lineage>
</organism>
<proteinExistence type="predicted"/>
<evidence type="ECO:0000313" key="3">
    <source>
        <dbReference type="Proteomes" id="UP001412067"/>
    </source>
</evidence>
<name>A0ABR2MZY2_9ASPA</name>
<comment type="caution">
    <text evidence="2">The sequence shown here is derived from an EMBL/GenBank/DDBJ whole genome shotgun (WGS) entry which is preliminary data.</text>
</comment>
<gene>
    <name evidence="2" type="primary">CPR</name>
    <name evidence="2" type="ORF">KSP40_PGU020251</name>
</gene>
<reference evidence="2 3" key="1">
    <citation type="journal article" date="2022" name="Nat. Plants">
        <title>Genomes of leafy and leafless Platanthera orchids illuminate the evolution of mycoheterotrophy.</title>
        <authorList>
            <person name="Li M.H."/>
            <person name="Liu K.W."/>
            <person name="Li Z."/>
            <person name="Lu H.C."/>
            <person name="Ye Q.L."/>
            <person name="Zhang D."/>
            <person name="Wang J.Y."/>
            <person name="Li Y.F."/>
            <person name="Zhong Z.M."/>
            <person name="Liu X."/>
            <person name="Yu X."/>
            <person name="Liu D.K."/>
            <person name="Tu X.D."/>
            <person name="Liu B."/>
            <person name="Hao Y."/>
            <person name="Liao X.Y."/>
            <person name="Jiang Y.T."/>
            <person name="Sun W.H."/>
            <person name="Chen J."/>
            <person name="Chen Y.Q."/>
            <person name="Ai Y."/>
            <person name="Zhai J.W."/>
            <person name="Wu S.S."/>
            <person name="Zhou Z."/>
            <person name="Hsiao Y.Y."/>
            <person name="Wu W.L."/>
            <person name="Chen Y.Y."/>
            <person name="Lin Y.F."/>
            <person name="Hsu J.L."/>
            <person name="Li C.Y."/>
            <person name="Wang Z.W."/>
            <person name="Zhao X."/>
            <person name="Zhong W.Y."/>
            <person name="Ma X.K."/>
            <person name="Ma L."/>
            <person name="Huang J."/>
            <person name="Chen G.Z."/>
            <person name="Huang M.Z."/>
            <person name="Huang L."/>
            <person name="Peng D.H."/>
            <person name="Luo Y.B."/>
            <person name="Zou S.Q."/>
            <person name="Chen S.P."/>
            <person name="Lan S."/>
            <person name="Tsai W.C."/>
            <person name="Van de Peer Y."/>
            <person name="Liu Z.J."/>
        </authorList>
    </citation>
    <scope>NUCLEOTIDE SEQUENCE [LARGE SCALE GENOMIC DNA]</scope>
    <source>
        <strain evidence="2">Lor288</strain>
    </source>
</reference>
<accession>A0ABR2MZY2</accession>
<dbReference type="InterPro" id="IPR017938">
    <property type="entry name" value="Riboflavin_synthase-like_b-brl"/>
</dbReference>
<dbReference type="EMBL" id="JBBWWR010000003">
    <property type="protein sequence ID" value="KAK8969264.1"/>
    <property type="molecule type" value="Genomic_DNA"/>
</dbReference>
<feature type="region of interest" description="Disordered" evidence="1">
    <location>
        <begin position="18"/>
        <end position="43"/>
    </location>
</feature>
<dbReference type="Proteomes" id="UP001412067">
    <property type="component" value="Unassembled WGS sequence"/>
</dbReference>
<sequence length="163" mass="18025">MEMCGSVVQAGGWEGLVKGRRGGIGRPTNGKEKADDNGPAGGDSHGKAKYLYFRKEQLWPELDLLLRDDDDKSSGTTYTTAVPEYHVVFIDPVEQTHGERSWSLANGHAVHDIQHPCRANVAVEREIHTPISDRLCIHLEFEITNTGLEYALGHCPLSSPFLM</sequence>
<dbReference type="Gene3D" id="2.40.30.10">
    <property type="entry name" value="Translation factors"/>
    <property type="match status" value="1"/>
</dbReference>
<keyword evidence="3" id="KW-1185">Reference proteome</keyword>
<evidence type="ECO:0000256" key="1">
    <source>
        <dbReference type="SAM" id="MobiDB-lite"/>
    </source>
</evidence>
<protein>
    <submittedName>
        <fullName evidence="2">NADPH--cytochrome P450 reductase</fullName>
    </submittedName>
</protein>